<reference evidence="4 5" key="1">
    <citation type="submission" date="2017-11" db="EMBL/GenBank/DDBJ databases">
        <title>De novo assembly and phasing of dikaryotic genomes from two isolates of Puccinia coronata f. sp. avenae, the causal agent of oat crown rust.</title>
        <authorList>
            <person name="Miller M.E."/>
            <person name="Zhang Y."/>
            <person name="Omidvar V."/>
            <person name="Sperschneider J."/>
            <person name="Schwessinger B."/>
            <person name="Raley C."/>
            <person name="Palmer J.M."/>
            <person name="Garnica D."/>
            <person name="Upadhyaya N."/>
            <person name="Rathjen J."/>
            <person name="Taylor J.M."/>
            <person name="Park R.F."/>
            <person name="Dodds P.N."/>
            <person name="Hirsch C.D."/>
            <person name="Kianian S.F."/>
            <person name="Figueroa M."/>
        </authorList>
    </citation>
    <scope>NUCLEOTIDE SEQUENCE [LARGE SCALE GENOMIC DNA]</scope>
    <source>
        <strain evidence="4">12SD80</strain>
    </source>
</reference>
<evidence type="ECO:0000313" key="4">
    <source>
        <dbReference type="EMBL" id="PLW51093.1"/>
    </source>
</evidence>
<protein>
    <submittedName>
        <fullName evidence="4">Uncharacterized protein</fullName>
    </submittedName>
</protein>
<dbReference type="GO" id="GO:0000055">
    <property type="term" value="P:ribosomal large subunit export from nucleus"/>
    <property type="evidence" value="ECO:0007669"/>
    <property type="project" value="TreeGrafter"/>
</dbReference>
<dbReference type="Proteomes" id="UP000235392">
    <property type="component" value="Unassembled WGS sequence"/>
</dbReference>
<organism evidence="4 5">
    <name type="scientific">Puccinia coronata f. sp. avenae</name>
    <dbReference type="NCBI Taxonomy" id="200324"/>
    <lineage>
        <taxon>Eukaryota</taxon>
        <taxon>Fungi</taxon>
        <taxon>Dikarya</taxon>
        <taxon>Basidiomycota</taxon>
        <taxon>Pucciniomycotina</taxon>
        <taxon>Pucciniomycetes</taxon>
        <taxon>Pucciniales</taxon>
        <taxon>Pucciniaceae</taxon>
        <taxon>Puccinia</taxon>
    </lineage>
</organism>
<dbReference type="AlphaFoldDB" id="A0A2N5VM73"/>
<gene>
    <name evidence="4" type="ORF">PCASD_02471</name>
</gene>
<dbReference type="EMBL" id="PGCI01000007">
    <property type="protein sequence ID" value="PLW51093.1"/>
    <property type="molecule type" value="Genomic_DNA"/>
</dbReference>
<name>A0A2N5VM73_9BASI</name>
<keyword evidence="2" id="KW-0067">ATP-binding</keyword>
<evidence type="ECO:0000313" key="5">
    <source>
        <dbReference type="Proteomes" id="UP000235392"/>
    </source>
</evidence>
<dbReference type="PANTHER" id="PTHR48103">
    <property type="entry name" value="MIDASIN-RELATED"/>
    <property type="match status" value="1"/>
</dbReference>
<dbReference type="GO" id="GO:0005634">
    <property type="term" value="C:nucleus"/>
    <property type="evidence" value="ECO:0007669"/>
    <property type="project" value="TreeGrafter"/>
</dbReference>
<feature type="region of interest" description="Disordered" evidence="3">
    <location>
        <begin position="226"/>
        <end position="250"/>
    </location>
</feature>
<comment type="caution">
    <text evidence="4">The sequence shown here is derived from an EMBL/GenBank/DDBJ whole genome shotgun (WGS) entry which is preliminary data.</text>
</comment>
<keyword evidence="1" id="KW-0547">Nucleotide-binding</keyword>
<accession>A0A2N5VM73</accession>
<evidence type="ECO:0000256" key="1">
    <source>
        <dbReference type="ARBA" id="ARBA00022741"/>
    </source>
</evidence>
<dbReference type="GO" id="GO:0030687">
    <property type="term" value="C:preribosome, large subunit precursor"/>
    <property type="evidence" value="ECO:0007669"/>
    <property type="project" value="TreeGrafter"/>
</dbReference>
<evidence type="ECO:0000256" key="3">
    <source>
        <dbReference type="SAM" id="MobiDB-lite"/>
    </source>
</evidence>
<proteinExistence type="predicted"/>
<evidence type="ECO:0000256" key="2">
    <source>
        <dbReference type="ARBA" id="ARBA00022840"/>
    </source>
</evidence>
<dbReference type="GO" id="GO:0000027">
    <property type="term" value="P:ribosomal large subunit assembly"/>
    <property type="evidence" value="ECO:0007669"/>
    <property type="project" value="TreeGrafter"/>
</dbReference>
<sequence>MKLPTCLFNCAEALIQCSELKWLLILTRSEQSGKSSLGKFLAARKGFQLQVISLHSGTNTSDLLGGFEQGNTERKLITIIKGICRLIESNLEKSYIVTLCQQELQGLLHGRICPSLTRQESLLPLIIEELAMSAITHGSNSARFTEAIGRTTAQPVAVIADSPEWPEITALVRIEVRISFLAHLQAQLYPPDILHIVKMLVGTGLSSQRLAIYLIVINTLTVSARPRAPTTRARPSTLSSSASASPPSRPCLAYIPTTSPSVTLKTTLASAKLSPPSLSRQSSSYIANHWRSRWASLVTSTCFQANPVLQPRAFVVLGYLLTEEVDDDLPFPFLSALKPALGLPGVATNSPYRLASFWTGVKLLQLEDPAIYAEALKLTRLAIPDFCQSEMLGNQSLSQFLLDLRDKGTVEVMRQIKEVCGPRLDNGEAGLRKDAEEFLELLLLQATKRAGEGTGTRLSSEALPYFVVVLPIAVRSVKLLQLFAMAHVDRNGLDAAKLASSYGFIINQLRMSVHETAHLVVAR</sequence>
<feature type="compositionally biased region" description="Low complexity" evidence="3">
    <location>
        <begin position="226"/>
        <end position="246"/>
    </location>
</feature>
<dbReference type="GO" id="GO:0005524">
    <property type="term" value="F:ATP binding"/>
    <property type="evidence" value="ECO:0007669"/>
    <property type="project" value="UniProtKB-KW"/>
</dbReference>
<dbReference type="PANTHER" id="PTHR48103:SF2">
    <property type="entry name" value="MIDASIN"/>
    <property type="match status" value="1"/>
</dbReference>